<dbReference type="Proteomes" id="UP001283361">
    <property type="component" value="Unassembled WGS sequence"/>
</dbReference>
<feature type="domain" description="AB hydrolase-1" evidence="12">
    <location>
        <begin position="38"/>
        <end position="274"/>
    </location>
</feature>
<evidence type="ECO:0000256" key="8">
    <source>
        <dbReference type="ARBA" id="ARBA00048283"/>
    </source>
</evidence>
<reference evidence="13" key="1">
    <citation type="journal article" date="2023" name="G3 (Bethesda)">
        <title>A reference genome for the long-term kleptoplast-retaining sea slug Elysia crispata morphotype clarki.</title>
        <authorList>
            <person name="Eastman K.E."/>
            <person name="Pendleton A.L."/>
            <person name="Shaikh M.A."/>
            <person name="Suttiyut T."/>
            <person name="Ogas R."/>
            <person name="Tomko P."/>
            <person name="Gavelis G."/>
            <person name="Widhalm J.R."/>
            <person name="Wisecaver J.H."/>
        </authorList>
    </citation>
    <scope>NUCLEOTIDE SEQUENCE</scope>
    <source>
        <strain evidence="13">ECLA1</strain>
    </source>
</reference>
<evidence type="ECO:0000256" key="3">
    <source>
        <dbReference type="ARBA" id="ARBA00026104"/>
    </source>
</evidence>
<gene>
    <name evidence="13" type="ORF">RRG08_017435</name>
</gene>
<proteinExistence type="inferred from homology"/>
<comment type="caution">
    <text evidence="13">The sequence shown here is derived from an EMBL/GenBank/DDBJ whole genome shotgun (WGS) entry which is preliminary data.</text>
</comment>
<dbReference type="EC" id="3.1.1.116" evidence="3"/>
<comment type="catalytic activity">
    <reaction evidence="8">
        <text>1-octadecanoyl-2-(4Z,7Z,10Z,13Z,16Z,19Z-docosahexaenoyl)-sn-glycerol + H2O = 2-(4Z,7Z,10Z,13Z,16Z,19Z-docosahexaenoyl)-glycerol + octadecanoate + H(+)</text>
        <dbReference type="Rhea" id="RHEA:77107"/>
        <dbReference type="ChEBI" id="CHEBI:15377"/>
        <dbReference type="ChEBI" id="CHEBI:15378"/>
        <dbReference type="ChEBI" id="CHEBI:25629"/>
        <dbReference type="ChEBI" id="CHEBI:77129"/>
        <dbReference type="ChEBI" id="CHEBI:186738"/>
    </reaction>
</comment>
<dbReference type="PRINTS" id="PR00412">
    <property type="entry name" value="EPOXHYDRLASE"/>
</dbReference>
<keyword evidence="2" id="KW-0378">Hydrolase</keyword>
<sequence length="291" mass="32055">MSLPGRLSTLPSNLAGKGLSYKAYPEQENTIDLKKTSLVLAHGLFGSKELFDNVSKQIAIDGRKVIVYDARNHGDSELSNEFDFASMAADLSDLIGNFGLTEPIIMGHSMGGVTVMTLALSNPEKIKALIVIDVAPVTSPVKDAFLSYSQAMKKLSFPKDTSLIEAKSQAKSGLSKSVPDEQLLDFFLTNLILDDDGQVKWRGILDAFLNNHDQLFPELEMKSYKSFTKPALFIFGENSVFYKADDLEKVKAIFPKAEIVIIKDAGHFLYDDKPAEFVAAVRRFCDDIDAS</sequence>
<evidence type="ECO:0000256" key="4">
    <source>
        <dbReference type="ARBA" id="ARBA00042703"/>
    </source>
</evidence>
<evidence type="ECO:0000256" key="5">
    <source>
        <dbReference type="ARBA" id="ARBA00043667"/>
    </source>
</evidence>
<organism evidence="13 14">
    <name type="scientific">Elysia crispata</name>
    <name type="common">lettuce slug</name>
    <dbReference type="NCBI Taxonomy" id="231223"/>
    <lineage>
        <taxon>Eukaryota</taxon>
        <taxon>Metazoa</taxon>
        <taxon>Spiralia</taxon>
        <taxon>Lophotrochozoa</taxon>
        <taxon>Mollusca</taxon>
        <taxon>Gastropoda</taxon>
        <taxon>Heterobranchia</taxon>
        <taxon>Euthyneura</taxon>
        <taxon>Panpulmonata</taxon>
        <taxon>Sacoglossa</taxon>
        <taxon>Placobranchoidea</taxon>
        <taxon>Plakobranchidae</taxon>
        <taxon>Elysia</taxon>
    </lineage>
</organism>
<comment type="similarity">
    <text evidence="1">Belongs to the AB hydrolase superfamily.</text>
</comment>
<evidence type="ECO:0000256" key="2">
    <source>
        <dbReference type="ARBA" id="ARBA00022801"/>
    </source>
</evidence>
<dbReference type="InterPro" id="IPR000073">
    <property type="entry name" value="AB_hydrolase_1"/>
</dbReference>
<evidence type="ECO:0000259" key="12">
    <source>
        <dbReference type="Pfam" id="PF00561"/>
    </source>
</evidence>
<keyword evidence="14" id="KW-1185">Reference proteome</keyword>
<comment type="catalytic activity">
    <reaction evidence="11">
        <text>1-octadecanoyl-2-(5Z,8Z,11Z,14Z-eicosatetraenoyl)-sn-glycerol + H2O = 2-(5Z,8Z,11Z,14Z-eicosatetraenoyl)-glycerol + octadecanoate + H(+)</text>
        <dbReference type="Rhea" id="RHEA:38507"/>
        <dbReference type="ChEBI" id="CHEBI:15377"/>
        <dbReference type="ChEBI" id="CHEBI:15378"/>
        <dbReference type="ChEBI" id="CHEBI:25629"/>
        <dbReference type="ChEBI" id="CHEBI:52392"/>
        <dbReference type="ChEBI" id="CHEBI:75728"/>
    </reaction>
</comment>
<dbReference type="GO" id="GO:0005739">
    <property type="term" value="C:mitochondrion"/>
    <property type="evidence" value="ECO:0007669"/>
    <property type="project" value="TreeGrafter"/>
</dbReference>
<evidence type="ECO:0000256" key="11">
    <source>
        <dbReference type="ARBA" id="ARBA00048919"/>
    </source>
</evidence>
<accession>A0AAE0ZZ40</accession>
<protein>
    <recommendedName>
        <fullName evidence="7">sn-1-specific diacylglycerol lipase ABHD11</fullName>
        <ecNumber evidence="3">3.1.1.116</ecNumber>
    </recommendedName>
    <alternativeName>
        <fullName evidence="4">Alpha/beta hydrolase domain-containing protein 11</fullName>
    </alternativeName>
</protein>
<evidence type="ECO:0000256" key="10">
    <source>
        <dbReference type="ARBA" id="ARBA00048513"/>
    </source>
</evidence>
<comment type="catalytic activity">
    <reaction evidence="6">
        <text>a 1,3-diacyl-sn-glycerol + H2O = a 1-acyl-sn-glycerol + a fatty acid + H(+)</text>
        <dbReference type="Rhea" id="RHEA:38503"/>
        <dbReference type="ChEBI" id="CHEBI:15377"/>
        <dbReference type="ChEBI" id="CHEBI:15378"/>
        <dbReference type="ChEBI" id="CHEBI:28868"/>
        <dbReference type="ChEBI" id="CHEBI:64683"/>
        <dbReference type="ChEBI" id="CHEBI:77272"/>
    </reaction>
</comment>
<comment type="catalytic activity">
    <reaction evidence="10">
        <text>1-octadecanoyl-2-(9Z-octadecenoyl)-sn-glycerol + H2O = 2-(9Z-octadecenoyl)-glycerol + octadecanoate + H(+)</text>
        <dbReference type="Rhea" id="RHEA:77103"/>
        <dbReference type="ChEBI" id="CHEBI:15377"/>
        <dbReference type="ChEBI" id="CHEBI:15378"/>
        <dbReference type="ChEBI" id="CHEBI:25629"/>
        <dbReference type="ChEBI" id="CHEBI:73990"/>
        <dbReference type="ChEBI" id="CHEBI:75468"/>
    </reaction>
</comment>
<dbReference type="InterPro" id="IPR000639">
    <property type="entry name" value="Epox_hydrolase-like"/>
</dbReference>
<dbReference type="Pfam" id="PF00561">
    <property type="entry name" value="Abhydrolase_1"/>
    <property type="match status" value="1"/>
</dbReference>
<dbReference type="Gene3D" id="3.40.50.1820">
    <property type="entry name" value="alpha/beta hydrolase"/>
    <property type="match status" value="1"/>
</dbReference>
<dbReference type="PRINTS" id="PR00111">
    <property type="entry name" value="ABHYDROLASE"/>
</dbReference>
<evidence type="ECO:0000256" key="1">
    <source>
        <dbReference type="ARBA" id="ARBA00008645"/>
    </source>
</evidence>
<comment type="catalytic activity">
    <reaction evidence="5">
        <text>a 1,2-diacyl-sn-glycerol + H2O = a 2-acylglycerol + a fatty acid + H(+)</text>
        <dbReference type="Rhea" id="RHEA:33275"/>
        <dbReference type="ChEBI" id="CHEBI:15377"/>
        <dbReference type="ChEBI" id="CHEBI:15378"/>
        <dbReference type="ChEBI" id="CHEBI:17389"/>
        <dbReference type="ChEBI" id="CHEBI:17815"/>
        <dbReference type="ChEBI" id="CHEBI:28868"/>
        <dbReference type="EC" id="3.1.1.116"/>
    </reaction>
</comment>
<dbReference type="PANTHER" id="PTHR46118:SF4">
    <property type="entry name" value="PROTEIN ABHD11"/>
    <property type="match status" value="1"/>
</dbReference>
<evidence type="ECO:0000313" key="14">
    <source>
        <dbReference type="Proteomes" id="UP001283361"/>
    </source>
</evidence>
<name>A0AAE0ZZ40_9GAST</name>
<evidence type="ECO:0000256" key="9">
    <source>
        <dbReference type="ARBA" id="ARBA00048504"/>
    </source>
</evidence>
<comment type="catalytic activity">
    <reaction evidence="9">
        <text>1,2-didecanoylglycerol + H2O = decanoylglycerol + decanoate + H(+)</text>
        <dbReference type="Rhea" id="RHEA:48596"/>
        <dbReference type="ChEBI" id="CHEBI:11152"/>
        <dbReference type="ChEBI" id="CHEBI:15377"/>
        <dbReference type="ChEBI" id="CHEBI:15378"/>
        <dbReference type="ChEBI" id="CHEBI:27689"/>
        <dbReference type="ChEBI" id="CHEBI:90605"/>
    </reaction>
</comment>
<evidence type="ECO:0000256" key="6">
    <source>
        <dbReference type="ARBA" id="ARBA00043742"/>
    </source>
</evidence>
<evidence type="ECO:0000256" key="7">
    <source>
        <dbReference type="ARBA" id="ARBA00044064"/>
    </source>
</evidence>
<dbReference type="EMBL" id="JAWDGP010003094">
    <property type="protein sequence ID" value="KAK3777297.1"/>
    <property type="molecule type" value="Genomic_DNA"/>
</dbReference>
<evidence type="ECO:0000313" key="13">
    <source>
        <dbReference type="EMBL" id="KAK3777297.1"/>
    </source>
</evidence>
<dbReference type="PANTHER" id="PTHR46118">
    <property type="entry name" value="PROTEIN ABHD11"/>
    <property type="match status" value="1"/>
</dbReference>
<dbReference type="SUPFAM" id="SSF53474">
    <property type="entry name" value="alpha/beta-Hydrolases"/>
    <property type="match status" value="1"/>
</dbReference>
<dbReference type="GO" id="GO:0052689">
    <property type="term" value="F:carboxylic ester hydrolase activity"/>
    <property type="evidence" value="ECO:0007669"/>
    <property type="project" value="TreeGrafter"/>
</dbReference>
<dbReference type="AlphaFoldDB" id="A0AAE0ZZ40"/>
<dbReference type="InterPro" id="IPR029058">
    <property type="entry name" value="AB_hydrolase_fold"/>
</dbReference>